<evidence type="ECO:0000313" key="1">
    <source>
        <dbReference type="EMBL" id="GIY11912.1"/>
    </source>
</evidence>
<dbReference type="EMBL" id="BPLR01006723">
    <property type="protein sequence ID" value="GIY11912.1"/>
    <property type="molecule type" value="Genomic_DNA"/>
</dbReference>
<reference evidence="1 2" key="1">
    <citation type="submission" date="2021-06" db="EMBL/GenBank/DDBJ databases">
        <title>Caerostris extrusa draft genome.</title>
        <authorList>
            <person name="Kono N."/>
            <person name="Arakawa K."/>
        </authorList>
    </citation>
    <scope>NUCLEOTIDE SEQUENCE [LARGE SCALE GENOMIC DNA]</scope>
</reference>
<organism evidence="1 2">
    <name type="scientific">Caerostris extrusa</name>
    <name type="common">Bark spider</name>
    <name type="synonym">Caerostris bankana</name>
    <dbReference type="NCBI Taxonomy" id="172846"/>
    <lineage>
        <taxon>Eukaryota</taxon>
        <taxon>Metazoa</taxon>
        <taxon>Ecdysozoa</taxon>
        <taxon>Arthropoda</taxon>
        <taxon>Chelicerata</taxon>
        <taxon>Arachnida</taxon>
        <taxon>Araneae</taxon>
        <taxon>Araneomorphae</taxon>
        <taxon>Entelegynae</taxon>
        <taxon>Araneoidea</taxon>
        <taxon>Araneidae</taxon>
        <taxon>Caerostris</taxon>
    </lineage>
</organism>
<dbReference type="Proteomes" id="UP001054945">
    <property type="component" value="Unassembled WGS sequence"/>
</dbReference>
<protein>
    <submittedName>
        <fullName evidence="1">Uncharacterized protein</fullName>
    </submittedName>
</protein>
<accession>A0AAV4QUV7</accession>
<keyword evidence="2" id="KW-1185">Reference proteome</keyword>
<evidence type="ECO:0000313" key="2">
    <source>
        <dbReference type="Proteomes" id="UP001054945"/>
    </source>
</evidence>
<comment type="caution">
    <text evidence="1">The sequence shown here is derived from an EMBL/GenBank/DDBJ whole genome shotgun (WGS) entry which is preliminary data.</text>
</comment>
<gene>
    <name evidence="1" type="ORF">CEXT_341731</name>
</gene>
<proteinExistence type="predicted"/>
<dbReference type="AlphaFoldDB" id="A0AAV4QUV7"/>
<name>A0AAV4QUV7_CAEEX</name>
<sequence length="169" mass="19094">MLLLHASERFRTFPFQFLRSSRFRRSKELRQSSKPFPRTMVLNSVPALKHGLQRSIPNASLFLSGPSAFHPKCFPILITAFSVPSQMLPYSYHGLQRSIPNASLFLSRPMPGQPCGKEPPFGWLHLQLKNLGSPIRFLLDGFTACGQSILPQKREGRDADNLNRSSCIK</sequence>